<gene>
    <name evidence="7" type="ORF">HMPREF9997_01138</name>
</gene>
<feature type="transmembrane region" description="Helical" evidence="5">
    <location>
        <begin position="82"/>
        <end position="100"/>
    </location>
</feature>
<feature type="transmembrane region" description="Helical" evidence="5">
    <location>
        <begin position="29"/>
        <end position="49"/>
    </location>
</feature>
<dbReference type="EMBL" id="AMEM01000017">
    <property type="protein sequence ID" value="EKX90642.1"/>
    <property type="molecule type" value="Genomic_DNA"/>
</dbReference>
<dbReference type="HOGENOM" id="CLU_081297_10_0_11"/>
<feature type="transmembrane region" description="Helical" evidence="5">
    <location>
        <begin position="56"/>
        <end position="76"/>
    </location>
</feature>
<dbReference type="InterPro" id="IPR007829">
    <property type="entry name" value="TM2"/>
</dbReference>
<accession>L1MHB4</accession>
<evidence type="ECO:0000256" key="5">
    <source>
        <dbReference type="SAM" id="Phobius"/>
    </source>
</evidence>
<reference evidence="7 8" key="1">
    <citation type="submission" date="2012-05" db="EMBL/GenBank/DDBJ databases">
        <authorList>
            <person name="Weinstock G."/>
            <person name="Sodergren E."/>
            <person name="Lobos E.A."/>
            <person name="Fulton L."/>
            <person name="Fulton R."/>
            <person name="Courtney L."/>
            <person name="Fronick C."/>
            <person name="O'Laughlin M."/>
            <person name="Godfrey J."/>
            <person name="Wilson R.M."/>
            <person name="Miner T."/>
            <person name="Farmer C."/>
            <person name="Delehaunty K."/>
            <person name="Cordes M."/>
            <person name="Minx P."/>
            <person name="Tomlinson C."/>
            <person name="Chen J."/>
            <person name="Wollam A."/>
            <person name="Pepin K.H."/>
            <person name="Bhonagiri V."/>
            <person name="Zhang X."/>
            <person name="Suruliraj S."/>
            <person name="Warren W."/>
            <person name="Mitreva M."/>
            <person name="Mardis E.R."/>
            <person name="Wilson R.K."/>
        </authorList>
    </citation>
    <scope>NUCLEOTIDE SEQUENCE [LARGE SCALE GENOMIC DNA]</scope>
    <source>
        <strain evidence="7 8">F0235</strain>
    </source>
</reference>
<dbReference type="Pfam" id="PF05154">
    <property type="entry name" value="TM2"/>
    <property type="match status" value="1"/>
</dbReference>
<dbReference type="Proteomes" id="UP000010445">
    <property type="component" value="Unassembled WGS sequence"/>
</dbReference>
<evidence type="ECO:0000256" key="1">
    <source>
        <dbReference type="ARBA" id="ARBA00004141"/>
    </source>
</evidence>
<dbReference type="PATRIC" id="fig|1035195.3.peg.1019"/>
<keyword evidence="4 5" id="KW-0472">Membrane</keyword>
<keyword evidence="2 5" id="KW-0812">Transmembrane</keyword>
<dbReference type="RefSeq" id="WP_006063375.1">
    <property type="nucleotide sequence ID" value="NZ_KB290831.1"/>
</dbReference>
<comment type="subcellular location">
    <subcellularLocation>
        <location evidence="1">Membrane</location>
        <topology evidence="1">Multi-pass membrane protein</topology>
    </subcellularLocation>
</comment>
<evidence type="ECO:0000259" key="6">
    <source>
        <dbReference type="Pfam" id="PF05154"/>
    </source>
</evidence>
<keyword evidence="3 5" id="KW-1133">Transmembrane helix</keyword>
<proteinExistence type="predicted"/>
<organism evidence="7 8">
    <name type="scientific">Corynebacterium durum F0235</name>
    <dbReference type="NCBI Taxonomy" id="1035195"/>
    <lineage>
        <taxon>Bacteria</taxon>
        <taxon>Bacillati</taxon>
        <taxon>Actinomycetota</taxon>
        <taxon>Actinomycetes</taxon>
        <taxon>Mycobacteriales</taxon>
        <taxon>Corynebacteriaceae</taxon>
        <taxon>Corynebacterium</taxon>
    </lineage>
</organism>
<evidence type="ECO:0000313" key="7">
    <source>
        <dbReference type="EMBL" id="EKX90642.1"/>
    </source>
</evidence>
<sequence>MTAPNPNASFLDKAAQPFAGLTPAGEKSWIVALALAFFLGAIGAHNFYLGYTKKGVLQLGLMVIGLVTSIIVIGGLVVAAVALWGFVEFIMIIIGAGGYDKDAAGMPLKR</sequence>
<name>L1MHB4_9CORY</name>
<comment type="caution">
    <text evidence="7">The sequence shown here is derived from an EMBL/GenBank/DDBJ whole genome shotgun (WGS) entry which is preliminary data.</text>
</comment>
<feature type="domain" description="TM2" evidence="6">
    <location>
        <begin position="26"/>
        <end position="73"/>
    </location>
</feature>
<protein>
    <submittedName>
        <fullName evidence="7">TM2 domain protein</fullName>
    </submittedName>
</protein>
<dbReference type="eggNOG" id="COG2314">
    <property type="taxonomic scope" value="Bacteria"/>
</dbReference>
<dbReference type="AlphaFoldDB" id="L1MHB4"/>
<evidence type="ECO:0000256" key="4">
    <source>
        <dbReference type="ARBA" id="ARBA00023136"/>
    </source>
</evidence>
<evidence type="ECO:0000256" key="2">
    <source>
        <dbReference type="ARBA" id="ARBA00022692"/>
    </source>
</evidence>
<evidence type="ECO:0000256" key="3">
    <source>
        <dbReference type="ARBA" id="ARBA00022989"/>
    </source>
</evidence>
<dbReference type="GeneID" id="84896946"/>
<dbReference type="GO" id="GO:0016020">
    <property type="term" value="C:membrane"/>
    <property type="evidence" value="ECO:0007669"/>
    <property type="project" value="UniProtKB-SubCell"/>
</dbReference>
<keyword evidence="8" id="KW-1185">Reference proteome</keyword>
<evidence type="ECO:0000313" key="8">
    <source>
        <dbReference type="Proteomes" id="UP000010445"/>
    </source>
</evidence>